<dbReference type="PROSITE" id="PS50011">
    <property type="entry name" value="PROTEIN_KINASE_DOM"/>
    <property type="match status" value="1"/>
</dbReference>
<dbReference type="Gene3D" id="1.10.510.10">
    <property type="entry name" value="Transferase(Phosphotransferase) domain 1"/>
    <property type="match status" value="1"/>
</dbReference>
<name>A0ABV6VTN2_9ACTN</name>
<dbReference type="InterPro" id="IPR000719">
    <property type="entry name" value="Prot_kinase_dom"/>
</dbReference>
<feature type="region of interest" description="Disordered" evidence="8">
    <location>
        <begin position="300"/>
        <end position="401"/>
    </location>
</feature>
<dbReference type="Gene3D" id="3.30.200.20">
    <property type="entry name" value="Phosphorylase Kinase, domain 1"/>
    <property type="match status" value="1"/>
</dbReference>
<keyword evidence="11" id="KW-1185">Reference proteome</keyword>
<feature type="compositionally biased region" description="Low complexity" evidence="8">
    <location>
        <begin position="353"/>
        <end position="362"/>
    </location>
</feature>
<feature type="compositionally biased region" description="Gly residues" evidence="8">
    <location>
        <begin position="432"/>
        <end position="443"/>
    </location>
</feature>
<evidence type="ECO:0000259" key="9">
    <source>
        <dbReference type="PROSITE" id="PS50011"/>
    </source>
</evidence>
<evidence type="ECO:0000256" key="6">
    <source>
        <dbReference type="ARBA" id="ARBA00022840"/>
    </source>
</evidence>
<evidence type="ECO:0000313" key="11">
    <source>
        <dbReference type="Proteomes" id="UP001592531"/>
    </source>
</evidence>
<feature type="region of interest" description="Disordered" evidence="8">
    <location>
        <begin position="429"/>
        <end position="460"/>
    </location>
</feature>
<keyword evidence="6 7" id="KW-0067">ATP-binding</keyword>
<evidence type="ECO:0000256" key="1">
    <source>
        <dbReference type="ARBA" id="ARBA00012513"/>
    </source>
</evidence>
<dbReference type="EMBL" id="JBHFAB010000006">
    <property type="protein sequence ID" value="MFC1417117.1"/>
    <property type="molecule type" value="Genomic_DNA"/>
</dbReference>
<keyword evidence="5 10" id="KW-0418">Kinase</keyword>
<dbReference type="PANTHER" id="PTHR43289:SF6">
    <property type="entry name" value="SERINE_THREONINE-PROTEIN KINASE NEKL-3"/>
    <property type="match status" value="1"/>
</dbReference>
<dbReference type="CDD" id="cd14014">
    <property type="entry name" value="STKc_PknB_like"/>
    <property type="match status" value="1"/>
</dbReference>
<evidence type="ECO:0000256" key="8">
    <source>
        <dbReference type="SAM" id="MobiDB-lite"/>
    </source>
</evidence>
<sequence length="622" mass="65548">MGTEEGSTVGPGRGDEAVRGPATQPGDAPRMLAGRYLLGDRLGRGGMGTVWRARDRMLDRDVAVKELSVNHLAEEDLLIVQSRMRQEARAAARIKHPGVVTIHDVLEQDGKPWIVMELIDGRSLAELVEQEGTLNPREAAGIGAQVLAALHRGHQVGVIHRDVKPANVLLERATGRVVLTDFGIATYEGDSALTRTGDLIGSPDYLAPERVHGHRPGPESDLWGLGATLYAAVEGQSPFRRDSPLTTLAAVVTDPLPEPQRAGALAPVLHALMTKDAAGRPGAPEAIRMLQDVASGITTAISLPPASDPLRTPTQRVPVADRNEPPSPSLRDTERLRPSYVESEFQRPTPQQGTSAGTPVGTPAGGVTGRQTAVAGPGTRPAPAQRGGGTAATAVDRPGGRRRRRTWPWLVVAGLVAALAGGGAAYELSTGHSGGTDRGGQGGTPTSPPASPTPSASVPAAAFTPKLAPGYTYRHDPGGFTFALPPAAAGHPWVRSDPSGGTLAITYSPDGGLHKVIFGVTPNQIDSPIGHARDMQKNVTVDDSSYQLVGMKTGTFHGSLEAAQWEYTFVSKTDQQPHHAVEELFKAGDGTEYDILVDYPEADWSTGYQRFLDILNGFSGDG</sequence>
<organism evidence="10 11">
    <name type="scientific">Streptacidiphilus cavernicola</name>
    <dbReference type="NCBI Taxonomy" id="3342716"/>
    <lineage>
        <taxon>Bacteria</taxon>
        <taxon>Bacillati</taxon>
        <taxon>Actinomycetota</taxon>
        <taxon>Actinomycetes</taxon>
        <taxon>Kitasatosporales</taxon>
        <taxon>Streptomycetaceae</taxon>
        <taxon>Streptacidiphilus</taxon>
    </lineage>
</organism>
<feature type="domain" description="Protein kinase" evidence="9">
    <location>
        <begin position="36"/>
        <end position="294"/>
    </location>
</feature>
<proteinExistence type="predicted"/>
<dbReference type="RefSeq" id="WP_380534933.1">
    <property type="nucleotide sequence ID" value="NZ_JBHFAB010000006.1"/>
</dbReference>
<keyword evidence="4 7" id="KW-0547">Nucleotide-binding</keyword>
<feature type="region of interest" description="Disordered" evidence="8">
    <location>
        <begin position="1"/>
        <end position="30"/>
    </location>
</feature>
<reference evidence="10 11" key="1">
    <citation type="submission" date="2024-09" db="EMBL/GenBank/DDBJ databases">
        <authorList>
            <person name="Lee S.D."/>
        </authorList>
    </citation>
    <scope>NUCLEOTIDE SEQUENCE [LARGE SCALE GENOMIC DNA]</scope>
    <source>
        <strain evidence="10 11">N8-3</strain>
    </source>
</reference>
<feature type="binding site" evidence="7">
    <location>
        <position position="65"/>
    </location>
    <ligand>
        <name>ATP</name>
        <dbReference type="ChEBI" id="CHEBI:30616"/>
    </ligand>
</feature>
<evidence type="ECO:0000256" key="5">
    <source>
        <dbReference type="ARBA" id="ARBA00022777"/>
    </source>
</evidence>
<accession>A0ABV6VTN2</accession>
<keyword evidence="2" id="KW-0723">Serine/threonine-protein kinase</keyword>
<dbReference type="PANTHER" id="PTHR43289">
    <property type="entry name" value="MITOGEN-ACTIVATED PROTEIN KINASE KINASE KINASE 20-RELATED"/>
    <property type="match status" value="1"/>
</dbReference>
<evidence type="ECO:0000256" key="4">
    <source>
        <dbReference type="ARBA" id="ARBA00022741"/>
    </source>
</evidence>
<evidence type="ECO:0000313" key="10">
    <source>
        <dbReference type="EMBL" id="MFC1417117.1"/>
    </source>
</evidence>
<protein>
    <recommendedName>
        <fullName evidence="1">non-specific serine/threonine protein kinase</fullName>
        <ecNumber evidence="1">2.7.11.1</ecNumber>
    </recommendedName>
</protein>
<dbReference type="Proteomes" id="UP001592531">
    <property type="component" value="Unassembled WGS sequence"/>
</dbReference>
<dbReference type="Pfam" id="PF00069">
    <property type="entry name" value="Pkinase"/>
    <property type="match status" value="1"/>
</dbReference>
<dbReference type="EC" id="2.7.11.1" evidence="1"/>
<dbReference type="PROSITE" id="PS00108">
    <property type="entry name" value="PROTEIN_KINASE_ST"/>
    <property type="match status" value="1"/>
</dbReference>
<gene>
    <name evidence="10" type="ORF">ACEZDE_10720</name>
</gene>
<dbReference type="SUPFAM" id="SSF56112">
    <property type="entry name" value="Protein kinase-like (PK-like)"/>
    <property type="match status" value="1"/>
</dbReference>
<dbReference type="GO" id="GO:0004674">
    <property type="term" value="F:protein serine/threonine kinase activity"/>
    <property type="evidence" value="ECO:0007669"/>
    <property type="project" value="UniProtKB-EC"/>
</dbReference>
<evidence type="ECO:0000256" key="3">
    <source>
        <dbReference type="ARBA" id="ARBA00022679"/>
    </source>
</evidence>
<evidence type="ECO:0000256" key="2">
    <source>
        <dbReference type="ARBA" id="ARBA00022527"/>
    </source>
</evidence>
<dbReference type="InterPro" id="IPR011009">
    <property type="entry name" value="Kinase-like_dom_sf"/>
</dbReference>
<dbReference type="SMART" id="SM00220">
    <property type="entry name" value="S_TKc"/>
    <property type="match status" value="1"/>
</dbReference>
<dbReference type="PROSITE" id="PS00107">
    <property type="entry name" value="PROTEIN_KINASE_ATP"/>
    <property type="match status" value="1"/>
</dbReference>
<dbReference type="InterPro" id="IPR017441">
    <property type="entry name" value="Protein_kinase_ATP_BS"/>
</dbReference>
<dbReference type="InterPro" id="IPR008271">
    <property type="entry name" value="Ser/Thr_kinase_AS"/>
</dbReference>
<keyword evidence="3 10" id="KW-0808">Transferase</keyword>
<comment type="caution">
    <text evidence="10">The sequence shown here is derived from an EMBL/GenBank/DDBJ whole genome shotgun (WGS) entry which is preliminary data.</text>
</comment>
<evidence type="ECO:0000256" key="7">
    <source>
        <dbReference type="PROSITE-ProRule" id="PRU10141"/>
    </source>
</evidence>